<dbReference type="AlphaFoldDB" id="C4KFX8"/>
<accession>C4KFX8</accession>
<proteinExistence type="predicted"/>
<dbReference type="HOGENOM" id="CLU_1682783_0_0_2"/>
<reference evidence="1 2" key="1">
    <citation type="journal article" date="2009" name="Proc. Natl. Acad. Sci. U.S.A.">
        <title>Biogeography of the Sulfolobus islandicus pan-genome.</title>
        <authorList>
            <person name="Reno M.L."/>
            <person name="Held N.L."/>
            <person name="Fields C.J."/>
            <person name="Burke P.V."/>
            <person name="Whitaker R.J."/>
        </authorList>
    </citation>
    <scope>NUCLEOTIDE SEQUENCE [LARGE SCALE GENOMIC DNA]</scope>
    <source>
        <strain evidence="2">M.16.4 / Kamchatka #3</strain>
    </source>
</reference>
<gene>
    <name evidence="1" type="ordered locus">M164_0879</name>
</gene>
<dbReference type="InterPro" id="IPR023101">
    <property type="entry name" value="AF1862-like_dom_sf"/>
</dbReference>
<evidence type="ECO:0008006" key="3">
    <source>
        <dbReference type="Google" id="ProtNLM"/>
    </source>
</evidence>
<dbReference type="SUPFAM" id="SSF158568">
    <property type="entry name" value="AF1862-like"/>
    <property type="match status" value="1"/>
</dbReference>
<evidence type="ECO:0000313" key="1">
    <source>
        <dbReference type="EMBL" id="ACR41492.1"/>
    </source>
</evidence>
<dbReference type="EMBL" id="CP001402">
    <property type="protein sequence ID" value="ACR41492.1"/>
    <property type="molecule type" value="Genomic_DNA"/>
</dbReference>
<dbReference type="KEGG" id="sid:M164_0879"/>
<organism evidence="1 2">
    <name type="scientific">Saccharolobus islandicus (strain M.16.4 / Kamchatka #3)</name>
    <name type="common">Sulfolobus islandicus</name>
    <dbReference type="NCBI Taxonomy" id="426118"/>
    <lineage>
        <taxon>Archaea</taxon>
        <taxon>Thermoproteota</taxon>
        <taxon>Thermoprotei</taxon>
        <taxon>Sulfolobales</taxon>
        <taxon>Sulfolobaceae</taxon>
        <taxon>Saccharolobus</taxon>
    </lineage>
</organism>
<sequence length="156" mass="17683">MNEYVNFAANIGKRIISANCQIEKDSSKPGLVRRAIDFPSLMLSLGFSPAFTFYISKIEKYENVYKVYQTLKGISNDNSVICEELQKKESAGYSGYVGILIMTLEKIGKSISITSDTNKLYLELIDLATKVDFKDERMILPFLNEIKKVLEALPYE</sequence>
<dbReference type="GeneID" id="7941103"/>
<name>C4KFX8_SACI6</name>
<dbReference type="RefSeq" id="WP_012735767.1">
    <property type="nucleotide sequence ID" value="NC_012726.1"/>
</dbReference>
<dbReference type="Proteomes" id="UP000001479">
    <property type="component" value="Chromosome"/>
</dbReference>
<protein>
    <recommendedName>
        <fullName evidence="3">CRISPR type III-B/RAMP module-associated protein Cmr5</fullName>
    </recommendedName>
</protein>
<evidence type="ECO:0000313" key="2">
    <source>
        <dbReference type="Proteomes" id="UP000001479"/>
    </source>
</evidence>